<accession>A0A928Z1G1</accession>
<dbReference type="Pfam" id="PF02415">
    <property type="entry name" value="Chlam_PMP"/>
    <property type="match status" value="2"/>
</dbReference>
<dbReference type="PANTHER" id="PTHR32158:SF21">
    <property type="match status" value="1"/>
</dbReference>
<keyword evidence="7" id="KW-0472">Membrane</keyword>
<dbReference type="RefSeq" id="WP_264323296.1">
    <property type="nucleotide sequence ID" value="NZ_JADEXQ010000004.1"/>
</dbReference>
<evidence type="ECO:0000313" key="13">
    <source>
        <dbReference type="EMBL" id="MBE9028474.1"/>
    </source>
</evidence>
<evidence type="ECO:0000313" key="14">
    <source>
        <dbReference type="Proteomes" id="UP000625316"/>
    </source>
</evidence>
<dbReference type="Pfam" id="PF05860">
    <property type="entry name" value="TPS"/>
    <property type="match status" value="1"/>
</dbReference>
<dbReference type="SMART" id="SM00912">
    <property type="entry name" value="Haemagg_act"/>
    <property type="match status" value="1"/>
</dbReference>
<reference evidence="13" key="1">
    <citation type="submission" date="2020-10" db="EMBL/GenBank/DDBJ databases">
        <authorList>
            <person name="Castelo-Branco R."/>
            <person name="Eusebio N."/>
            <person name="Adriana R."/>
            <person name="Vieira A."/>
            <person name="Brugerolle De Fraissinette N."/>
            <person name="Rezende De Castro R."/>
            <person name="Schneider M.P."/>
            <person name="Vasconcelos V."/>
            <person name="Leao P.N."/>
        </authorList>
    </citation>
    <scope>NUCLEOTIDE SEQUENCE</scope>
    <source>
        <strain evidence="13">LEGE 11480</strain>
    </source>
</reference>
<dbReference type="InterPro" id="IPR024983">
    <property type="entry name" value="CHAT_dom"/>
</dbReference>
<comment type="similarity">
    <text evidence="4">Belongs to the intimin/invasin family.</text>
</comment>
<dbReference type="NCBIfam" id="TIGR01901">
    <property type="entry name" value="adhes_NPXG"/>
    <property type="match status" value="1"/>
</dbReference>
<evidence type="ECO:0000256" key="4">
    <source>
        <dbReference type="ARBA" id="ARBA00010116"/>
    </source>
</evidence>
<name>A0A928Z1G1_9CYAN</name>
<feature type="chain" id="PRO_5037772484" evidence="10">
    <location>
        <begin position="18"/>
        <end position="2081"/>
    </location>
</feature>
<protein>
    <submittedName>
        <fullName evidence="13">CHAT domain-containing protein</fullName>
    </submittedName>
</protein>
<dbReference type="SMART" id="SM00634">
    <property type="entry name" value="BID_1"/>
    <property type="match status" value="3"/>
</dbReference>
<evidence type="ECO:0000259" key="12">
    <source>
        <dbReference type="SMART" id="SM00912"/>
    </source>
</evidence>
<dbReference type="InterPro" id="IPR008964">
    <property type="entry name" value="Invasin/intimin_cell_adhesion"/>
</dbReference>
<evidence type="ECO:0000256" key="5">
    <source>
        <dbReference type="ARBA" id="ARBA00022525"/>
    </source>
</evidence>
<proteinExistence type="inferred from homology"/>
<dbReference type="InterPro" id="IPR006626">
    <property type="entry name" value="PbH1"/>
</dbReference>
<dbReference type="InterPro" id="IPR059226">
    <property type="entry name" value="Choice_anch_Q_dom"/>
</dbReference>
<evidence type="ECO:0000256" key="8">
    <source>
        <dbReference type="ARBA" id="ARBA00023237"/>
    </source>
</evidence>
<dbReference type="NCBIfam" id="NF041518">
    <property type="entry name" value="choice_anch_Q"/>
    <property type="match status" value="1"/>
</dbReference>
<evidence type="ECO:0000256" key="6">
    <source>
        <dbReference type="ARBA" id="ARBA00022729"/>
    </source>
</evidence>
<feature type="domain" description="Big-1" evidence="11">
    <location>
        <begin position="1517"/>
        <end position="1614"/>
    </location>
</feature>
<evidence type="ECO:0000256" key="3">
    <source>
        <dbReference type="ARBA" id="ARBA00004613"/>
    </source>
</evidence>
<feature type="domain" description="Big-1" evidence="11">
    <location>
        <begin position="1417"/>
        <end position="1510"/>
    </location>
</feature>
<comment type="caution">
    <text evidence="13">The sequence shown here is derived from an EMBL/GenBank/DDBJ whole genome shotgun (WGS) entry which is preliminary data.</text>
</comment>
<gene>
    <name evidence="13" type="ORF">IQ266_01725</name>
</gene>
<dbReference type="PANTHER" id="PTHR32158">
    <property type="entry name" value="RING-TYPE DOMAIN-CONTAINING PROTEIN"/>
    <property type="match status" value="1"/>
</dbReference>
<feature type="compositionally biased region" description="Low complexity" evidence="9">
    <location>
        <begin position="1633"/>
        <end position="1646"/>
    </location>
</feature>
<dbReference type="InterPro" id="IPR003368">
    <property type="entry name" value="POMP_repeat"/>
</dbReference>
<keyword evidence="8" id="KW-0998">Cell outer membrane</keyword>
<keyword evidence="5" id="KW-0964">Secreted</keyword>
<dbReference type="InterPro" id="IPR013783">
    <property type="entry name" value="Ig-like_fold"/>
</dbReference>
<evidence type="ECO:0000256" key="9">
    <source>
        <dbReference type="SAM" id="MobiDB-lite"/>
    </source>
</evidence>
<dbReference type="Proteomes" id="UP000625316">
    <property type="component" value="Unassembled WGS sequence"/>
</dbReference>
<feature type="domain" description="Filamentous haemagglutinin FhaB/tRNA nuclease CdiA-like TPS" evidence="12">
    <location>
        <begin position="29"/>
        <end position="144"/>
    </location>
</feature>
<dbReference type="InterPro" id="IPR012334">
    <property type="entry name" value="Pectin_lyas_fold"/>
</dbReference>
<dbReference type="Gene3D" id="2.160.20.10">
    <property type="entry name" value="Single-stranded right-handed beta-helix, Pectin lyase-like"/>
    <property type="match status" value="2"/>
</dbReference>
<dbReference type="GO" id="GO:0009279">
    <property type="term" value="C:cell outer membrane"/>
    <property type="evidence" value="ECO:0007669"/>
    <property type="project" value="UniProtKB-SubCell"/>
</dbReference>
<comment type="subcellular location">
    <subcellularLocation>
        <location evidence="1">Cell envelope</location>
    </subcellularLocation>
    <subcellularLocation>
        <location evidence="2">Cell outer membrane</location>
    </subcellularLocation>
    <subcellularLocation>
        <location evidence="3">Secreted</location>
    </subcellularLocation>
</comment>
<dbReference type="InterPro" id="IPR011050">
    <property type="entry name" value="Pectin_lyase_fold/virulence"/>
</dbReference>
<evidence type="ECO:0000256" key="10">
    <source>
        <dbReference type="SAM" id="SignalP"/>
    </source>
</evidence>
<organism evidence="13 14">
    <name type="scientific">Romeriopsis navalis LEGE 11480</name>
    <dbReference type="NCBI Taxonomy" id="2777977"/>
    <lineage>
        <taxon>Bacteria</taxon>
        <taxon>Bacillati</taxon>
        <taxon>Cyanobacteriota</taxon>
        <taxon>Cyanophyceae</taxon>
        <taxon>Leptolyngbyales</taxon>
        <taxon>Leptolyngbyaceae</taxon>
        <taxon>Romeriopsis</taxon>
        <taxon>Romeriopsis navalis</taxon>
    </lineage>
</organism>
<keyword evidence="14" id="KW-1185">Reference proteome</keyword>
<dbReference type="InterPro" id="IPR003344">
    <property type="entry name" value="Big_1_dom"/>
</dbReference>
<feature type="region of interest" description="Disordered" evidence="9">
    <location>
        <begin position="1611"/>
        <end position="1646"/>
    </location>
</feature>
<dbReference type="Pfam" id="PF12770">
    <property type="entry name" value="CHAT"/>
    <property type="match status" value="1"/>
</dbReference>
<feature type="compositionally biased region" description="Pro residues" evidence="9">
    <location>
        <begin position="1618"/>
        <end position="1632"/>
    </location>
</feature>
<evidence type="ECO:0000256" key="1">
    <source>
        <dbReference type="ARBA" id="ARBA00004196"/>
    </source>
</evidence>
<keyword evidence="6 10" id="KW-0732">Signal</keyword>
<evidence type="ECO:0000256" key="7">
    <source>
        <dbReference type="ARBA" id="ARBA00023136"/>
    </source>
</evidence>
<dbReference type="SUPFAM" id="SSF49373">
    <property type="entry name" value="Invasin/intimin cell-adhesion fragments"/>
    <property type="match status" value="4"/>
</dbReference>
<feature type="signal peptide" evidence="10">
    <location>
        <begin position="1"/>
        <end position="17"/>
    </location>
</feature>
<dbReference type="SMART" id="SM00710">
    <property type="entry name" value="PbH1"/>
    <property type="match status" value="11"/>
</dbReference>
<evidence type="ECO:0000259" key="11">
    <source>
        <dbReference type="SMART" id="SM00634"/>
    </source>
</evidence>
<dbReference type="EMBL" id="JADEXQ010000004">
    <property type="protein sequence ID" value="MBE9028474.1"/>
    <property type="molecule type" value="Genomic_DNA"/>
</dbReference>
<dbReference type="Gene3D" id="2.60.40.10">
    <property type="entry name" value="Immunoglobulins"/>
    <property type="match status" value="3"/>
</dbReference>
<sequence>MNRSRFLLALMAWSVYAASFNPSVFAQPIVPTTTDTVVSPVDATQQQWLIQGGTQAGGNLFHQFQTFGLDKGQTATFRSNTTVNNIFGRVNGGQPSLINGALQVSGGNSNLFLINPAGVIFGRDARLDLPGAFSATTADALEFGNQGWFNGQAANQYGNLTGDVTGYAWLNPNPGAVVNAGQLAVGAGQSVMLSGGQVINTGTITAPGGQVTIAAVPGERVVRVTQDNQVLSLDLPLVSDADLAELPVPAANQRLPQLLAGREVAEATGLTIENGQVRLSAGKAPITVADGQAIVAGELSVAASLPIAAAPQIDITGERIDLQAANLNASTVQGGGQIRVGGEFQGQGDLPTAQQVNVDASSRLQADATVQGNGGRVIVWSDGTTQFAGEATAKGGAQGGNGGLVETSGQQQLTIDPTAKVTTTAAQGETGEWLLDPADLTVVAAGGTAAVVGGTNSPTAASTIDRATLETALDGTNVQLQATNSITVGTTVDTTANAAGGNLELNAPTLNLNQRITLRTGSNLTGTATTVNVGANGGVQNGVDAAAAGGTVNLAAATYREGQVVTIDKSLTLQGQGAGNTIISGDVDSNGVGDSRGVETRGSGNNITLQQLTIADAMAPDTGGTTDNGGGLQNLGATVQIADAEFRNNRTIDPSGDGGAIHNRSGSIAIVRTQFNNNQAAQDGGAIDIERGSVTVADSFFTQNQAANTGGGIDIDPNGTVSIVNTDFVNNSALNDGGAIFNEGTATIDTASFRSNTATDDGGAITSRFANSQLIITGSSFDSNSAQDNGGGLYLDVPAGGVLSLSQNSFLNNSSGASGGGLFKTNSADLTIANTLFERNTATEHGGGLLVGGGGLSTLTDSNVLQNTAGIDGGGIRLNGSNLAINNSRILTNQAQFGGGLELSLGSTAQVNDSLFQGNTSSSNGGAIQIDDTSTATVTNNSRLLNNQANGQGGAIAVNGSLSLDTVLLQGNTAAGAGGGLFLGGTGGTVSIRSTTVNANTSLGGPGGGLSHQGGQTTTIVDSLFNSNVASGNRNGGALDLFPTVGGTTVQIENTTLSSNRGGNFGGALSQAGTVQTTLNNVTVANNTASTGGGLANVFGASLTVQNTIVAGNTAANDADIAGSITSLGNNLVQNRATSTGYVSADLADGTDPLLLSLANNGGLTLTHAVRANSLAVNGGNASATAADQRGLAAIGQRDIGAYELDNNLTFVVTGSGQTQTVNQTFANPVGVTVTDSLGAVVAGLDIAVTASTTGASAGLGTLQTDSSGVASTTATANTVAGSYTVNLGIASNASIGSVSLTNTPDVPNQIAVLNGNNQSTVVNTAFANPLQFAVTDQFGNPIPFESVGISVPGSGASATAANGFDLNALLFVTDNSGQATVNLDANTIAGSYTVGLTSGSLSNNTTLTNLPDVPDQLVVNNGDNQSSVVNTAFANPLQVTVTDQFGNAVPGATVNVNLPGTGASANAGAIALTTDGLGQATTALTANTVAGNYPVGLTAGSANNSLNLTNLPDAPAQLNLLNGNGQSTLVNTAFAEDLLVQVTDQYGNLLPDVTVTFTAPATGSSTTVTSFSMQTNAAGQGQAAIVANGVAGTYQLLATSGPLTQVVSLENQSEPVEPSPGPGIPPLPTNPPLTNGNPGNTNNQPIISTFPSNAIDVVDADFSADYVRQFGNSVKTQKVTGANIQNLLADLDRQRGIRTAVIYAMFVPDVFTPQTEAVSVANATKIPTLLRAVEPRDDDRLELIFITANGKLQRRSTPYRRREVAEKLSYFWLSNSDVENAESFDQFGQLFQQWLFAPIQTELEAAKINGLMYVLDQGLRSIPLAAMRTPQSSVLEQYTVSAIPSLGMLDRRQTILQNQTILATGASEFDKLVALPAVPAELAMIQQQGFRGTTLLNEQFTLDNVVRQRRQQRPGILHLATHADFNSGAPSNSFIQFWDQKLTLDQIARLDLRDADLELLILSACNTAAGNDTAELGFTGMASLFGVRTALGSLWAVSDLGTFAFMSEFYGQLAATPSRAEALRKTQLAMQQGKVRIEQGALITTGQILDLPLALQAATQDGNFAHPYYWSGFTMVGNPW</sequence>
<dbReference type="SUPFAM" id="SSF51126">
    <property type="entry name" value="Pectin lyase-like"/>
    <property type="match status" value="4"/>
</dbReference>
<evidence type="ECO:0000256" key="2">
    <source>
        <dbReference type="ARBA" id="ARBA00004442"/>
    </source>
</evidence>
<dbReference type="GO" id="GO:0005576">
    <property type="term" value="C:extracellular region"/>
    <property type="evidence" value="ECO:0007669"/>
    <property type="project" value="UniProtKB-SubCell"/>
</dbReference>
<feature type="domain" description="Big-1" evidence="11">
    <location>
        <begin position="1310"/>
        <end position="1409"/>
    </location>
</feature>
<dbReference type="InterPro" id="IPR008638">
    <property type="entry name" value="FhaB/CdiA-like_TPS"/>
</dbReference>